<evidence type="ECO:0000256" key="3">
    <source>
        <dbReference type="ARBA" id="ARBA00023295"/>
    </source>
</evidence>
<keyword evidence="8" id="KW-1185">Reference proteome</keyword>
<dbReference type="RefSeq" id="WP_015879209.1">
    <property type="nucleotide sequence ID" value="NC_012691.1"/>
</dbReference>
<dbReference type="CAZy" id="GH32">
    <property type="family name" value="Glycoside Hydrolase Family 32"/>
</dbReference>
<dbReference type="InterPro" id="IPR013189">
    <property type="entry name" value="Glyco_hydro_32_C"/>
</dbReference>
<dbReference type="EMBL" id="CP001616">
    <property type="protein sequence ID" value="ACQ93741.1"/>
    <property type="molecule type" value="Genomic_DNA"/>
</dbReference>
<dbReference type="Gene3D" id="2.115.10.20">
    <property type="entry name" value="Glycosyl hydrolase domain, family 43"/>
    <property type="match status" value="1"/>
</dbReference>
<dbReference type="InterPro" id="IPR013148">
    <property type="entry name" value="Glyco_hydro_32_N"/>
</dbReference>
<evidence type="ECO:0000259" key="6">
    <source>
        <dbReference type="Pfam" id="PF08244"/>
    </source>
</evidence>
<dbReference type="GO" id="GO:0005737">
    <property type="term" value="C:cytoplasm"/>
    <property type="evidence" value="ECO:0007669"/>
    <property type="project" value="TreeGrafter"/>
</dbReference>
<accession>C4L895</accession>
<keyword evidence="3 4" id="KW-0326">Glycosidase</keyword>
<dbReference type="OrthoDB" id="9801455at2"/>
<gene>
    <name evidence="7" type="ordered locus">Tola_2142</name>
</gene>
<dbReference type="eggNOG" id="COG1621">
    <property type="taxonomic scope" value="Bacteria"/>
</dbReference>
<evidence type="ECO:0000256" key="2">
    <source>
        <dbReference type="ARBA" id="ARBA00022801"/>
    </source>
</evidence>
<sequence>MLAEKHYRPLFHFAPAFGWLNDPNGLVYKDGEYHLFYQYYPGDSVWGPMHWGHAVSTDLLSWTHLPIALVPDELGMCFSGTAAVDKGDKSGLFGGKDGLLAYYTIAAEKLPDDVDFPQSQGLAYSADNGRHWTKYSGNPVIPNPGLQDFRDPKVFWHEPSQHWIMVVTLGQKVGIYRSADAKNWQFSSSFGEGHGAHDERAWECPDLFEIKVEGQSESRWILIVGVQREAYIAGSGTQYFVGRFDGEHFSNDNTPETVLWLDYGRDFYATQTWADIPQADGRRLALGWMSCWPYANHLPTQSWRSAMSIPHELTLKPTDDGLRIHHAFIRELKNTLADNHQLYGMSCAAPASLFDIEWTEALQIKLAVSLEDNSSLMLSPMQGTQLILTAQNNELVLQCLRQGAYGNEAYDQGFPHDYVIRLGVNRKLTLELLLDRCSVELLVDEGRYSITNLAFPEQGPEHTLRAELTTGAVVADAEWHLLTPGK</sequence>
<dbReference type="CDD" id="cd18622">
    <property type="entry name" value="GH32_Inu-like"/>
    <property type="match status" value="1"/>
</dbReference>
<dbReference type="InterPro" id="IPR001362">
    <property type="entry name" value="Glyco_hydro_32"/>
</dbReference>
<proteinExistence type="inferred from homology"/>
<comment type="similarity">
    <text evidence="1 4">Belongs to the glycosyl hydrolase 32 family.</text>
</comment>
<dbReference type="PANTHER" id="PTHR42800:SF1">
    <property type="entry name" value="EXOINULINASE INUD (AFU_ORTHOLOGUE AFUA_5G00480)"/>
    <property type="match status" value="1"/>
</dbReference>
<evidence type="ECO:0000259" key="5">
    <source>
        <dbReference type="Pfam" id="PF00251"/>
    </source>
</evidence>
<name>C4L895_TOLAT</name>
<evidence type="ECO:0000256" key="1">
    <source>
        <dbReference type="ARBA" id="ARBA00009902"/>
    </source>
</evidence>
<dbReference type="AlphaFoldDB" id="C4L895"/>
<evidence type="ECO:0000256" key="4">
    <source>
        <dbReference type="RuleBase" id="RU362110"/>
    </source>
</evidence>
<dbReference type="InterPro" id="IPR023296">
    <property type="entry name" value="Glyco_hydro_beta-prop_sf"/>
</dbReference>
<dbReference type="Pfam" id="PF08244">
    <property type="entry name" value="Glyco_hydro_32C"/>
    <property type="match status" value="1"/>
</dbReference>
<dbReference type="GO" id="GO:0004575">
    <property type="term" value="F:sucrose alpha-glucosidase activity"/>
    <property type="evidence" value="ECO:0007669"/>
    <property type="project" value="TreeGrafter"/>
</dbReference>
<dbReference type="HOGENOM" id="CLU_001528_3_1_6"/>
<dbReference type="GO" id="GO:0005987">
    <property type="term" value="P:sucrose catabolic process"/>
    <property type="evidence" value="ECO:0007669"/>
    <property type="project" value="TreeGrafter"/>
</dbReference>
<dbReference type="PROSITE" id="PS00609">
    <property type="entry name" value="GLYCOSYL_HYDROL_F32"/>
    <property type="match status" value="1"/>
</dbReference>
<dbReference type="STRING" id="595494.Tola_2142"/>
<dbReference type="SUPFAM" id="SSF75005">
    <property type="entry name" value="Arabinanase/levansucrase/invertase"/>
    <property type="match status" value="1"/>
</dbReference>
<evidence type="ECO:0000313" key="7">
    <source>
        <dbReference type="EMBL" id="ACQ93741.1"/>
    </source>
</evidence>
<reference evidence="8" key="1">
    <citation type="submission" date="2009-05" db="EMBL/GenBank/DDBJ databases">
        <title>Complete sequence of Tolumonas auensis DSM 9187.</title>
        <authorList>
            <consortium name="US DOE Joint Genome Institute"/>
            <person name="Lucas S."/>
            <person name="Copeland A."/>
            <person name="Lapidus A."/>
            <person name="Glavina del Rio T."/>
            <person name="Tice H."/>
            <person name="Bruce D."/>
            <person name="Goodwin L."/>
            <person name="Pitluck S."/>
            <person name="Chertkov O."/>
            <person name="Brettin T."/>
            <person name="Detter J.C."/>
            <person name="Han C."/>
            <person name="Larimer F."/>
            <person name="Land M."/>
            <person name="Hauser L."/>
            <person name="Kyrpides N."/>
            <person name="Mikhailova N."/>
            <person name="Spring S."/>
            <person name="Beller H."/>
        </authorList>
    </citation>
    <scope>NUCLEOTIDE SEQUENCE [LARGE SCALE GENOMIC DNA]</scope>
    <source>
        <strain evidence="8">DSM 9187 / TA4</strain>
    </source>
</reference>
<keyword evidence="2 4" id="KW-0378">Hydrolase</keyword>
<protein>
    <submittedName>
        <fullName evidence="7">Glycosyl hydrolase family 32 domain protein</fullName>
    </submittedName>
</protein>
<dbReference type="KEGG" id="tau:Tola_2142"/>
<evidence type="ECO:0000313" key="8">
    <source>
        <dbReference type="Proteomes" id="UP000009073"/>
    </source>
</evidence>
<dbReference type="PANTHER" id="PTHR42800">
    <property type="entry name" value="EXOINULINASE INUD (AFU_ORTHOLOGUE AFUA_5G00480)"/>
    <property type="match status" value="1"/>
</dbReference>
<reference evidence="7 8" key="2">
    <citation type="journal article" date="2011" name="Stand. Genomic Sci.">
        <title>Complete genome sequence of Tolumonas auensis type strain (TA 4).</title>
        <authorList>
            <person name="Chertkov O."/>
            <person name="Copeland A."/>
            <person name="Lucas S."/>
            <person name="Lapidus A."/>
            <person name="Berry K.W."/>
            <person name="Detter J.C."/>
            <person name="Del Rio T.G."/>
            <person name="Hammon N."/>
            <person name="Dalin E."/>
            <person name="Tice H."/>
            <person name="Pitluck S."/>
            <person name="Richardson P."/>
            <person name="Bruce D."/>
            <person name="Goodwin L."/>
            <person name="Han C."/>
            <person name="Tapia R."/>
            <person name="Saunders E."/>
            <person name="Schmutz J."/>
            <person name="Brettin T."/>
            <person name="Larimer F."/>
            <person name="Land M."/>
            <person name="Hauser L."/>
            <person name="Spring S."/>
            <person name="Rohde M."/>
            <person name="Kyrpides N.C."/>
            <person name="Ivanova N."/>
            <person name="Goker M."/>
            <person name="Beller H.R."/>
            <person name="Klenk H.P."/>
            <person name="Woyke T."/>
        </authorList>
    </citation>
    <scope>NUCLEOTIDE SEQUENCE [LARGE SCALE GENOMIC DNA]</scope>
    <source>
        <strain evidence="8">DSM 9187 / TA4</strain>
    </source>
</reference>
<dbReference type="InterPro" id="IPR013320">
    <property type="entry name" value="ConA-like_dom_sf"/>
</dbReference>
<dbReference type="Gene3D" id="2.60.120.560">
    <property type="entry name" value="Exo-inulinase, domain 1"/>
    <property type="match status" value="1"/>
</dbReference>
<feature type="domain" description="Glycosyl hydrolase family 32 C-terminal" evidence="6">
    <location>
        <begin position="384"/>
        <end position="461"/>
    </location>
</feature>
<dbReference type="SMART" id="SM00640">
    <property type="entry name" value="Glyco_32"/>
    <property type="match status" value="1"/>
</dbReference>
<feature type="domain" description="Glycosyl hydrolase family 32 N-terminal" evidence="5">
    <location>
        <begin position="12"/>
        <end position="320"/>
    </location>
</feature>
<dbReference type="Proteomes" id="UP000009073">
    <property type="component" value="Chromosome"/>
</dbReference>
<organism evidence="7 8">
    <name type="scientific">Tolumonas auensis (strain DSM 9187 / NBRC 110442 / TA 4)</name>
    <dbReference type="NCBI Taxonomy" id="595494"/>
    <lineage>
        <taxon>Bacteria</taxon>
        <taxon>Pseudomonadati</taxon>
        <taxon>Pseudomonadota</taxon>
        <taxon>Gammaproteobacteria</taxon>
        <taxon>Aeromonadales</taxon>
        <taxon>Aeromonadaceae</taxon>
        <taxon>Tolumonas</taxon>
    </lineage>
</organism>
<dbReference type="Pfam" id="PF00251">
    <property type="entry name" value="Glyco_hydro_32N"/>
    <property type="match status" value="1"/>
</dbReference>
<dbReference type="SUPFAM" id="SSF49899">
    <property type="entry name" value="Concanavalin A-like lectins/glucanases"/>
    <property type="match status" value="1"/>
</dbReference>
<dbReference type="InterPro" id="IPR018053">
    <property type="entry name" value="Glyco_hydro_32_AS"/>
</dbReference>